<dbReference type="CDD" id="cd04087">
    <property type="entry name" value="PTPA"/>
    <property type="match status" value="1"/>
</dbReference>
<accession>A0A6J3M8A6</accession>
<keyword evidence="12" id="KW-1185">Reference proteome</keyword>
<comment type="function">
    <text evidence="9">PPIases accelerate the folding of proteins. It catalyzes the cis-trans isomerization of proline imidic peptide bonds in oligopeptides. Acts as a regulatory subunit for PP2A-like phosphatases modulating their activity or substrate specificity, probably by inducing a conformational change in the catalytic subunit, a direct target of the PPIase. Can reactivate inactive phosphatase PP2A-phosphatase methylesterase complexes (PP2Ai) in presence of ATP and Mg(2+) by dissociating the inactive form from the complex.</text>
</comment>
<comment type="catalytic activity">
    <reaction evidence="1 10">
        <text>[protein]-peptidylproline (omega=180) = [protein]-peptidylproline (omega=0)</text>
        <dbReference type="Rhea" id="RHEA:16237"/>
        <dbReference type="Rhea" id="RHEA-COMP:10747"/>
        <dbReference type="Rhea" id="RHEA-COMP:10748"/>
        <dbReference type="ChEBI" id="CHEBI:83833"/>
        <dbReference type="ChEBI" id="CHEBI:83834"/>
        <dbReference type="EC" id="5.2.1.8"/>
    </reaction>
</comment>
<proteinExistence type="inferred from homology"/>
<dbReference type="PANTHER" id="PTHR10012:SF3">
    <property type="entry name" value="SERINE_THREONINE-PROTEIN PHOSPHATASE 2A ACTIVATOR 1"/>
    <property type="match status" value="1"/>
</dbReference>
<evidence type="ECO:0000256" key="4">
    <source>
        <dbReference type="ARBA" id="ARBA00011019"/>
    </source>
</evidence>
<dbReference type="Pfam" id="PF03095">
    <property type="entry name" value="PTPA"/>
    <property type="match status" value="1"/>
</dbReference>
<dbReference type="OrthoDB" id="16120at2759"/>
<feature type="compositionally biased region" description="Polar residues" evidence="11">
    <location>
        <begin position="430"/>
        <end position="444"/>
    </location>
</feature>
<keyword evidence="6 10" id="KW-0697">Rotamase</keyword>
<organism evidence="13">
    <name type="scientific">Dissoconium aciculare CBS 342.82</name>
    <dbReference type="NCBI Taxonomy" id="1314786"/>
    <lineage>
        <taxon>Eukaryota</taxon>
        <taxon>Fungi</taxon>
        <taxon>Dikarya</taxon>
        <taxon>Ascomycota</taxon>
        <taxon>Pezizomycotina</taxon>
        <taxon>Dothideomycetes</taxon>
        <taxon>Dothideomycetidae</taxon>
        <taxon>Mycosphaerellales</taxon>
        <taxon>Dissoconiaceae</taxon>
        <taxon>Dissoconium</taxon>
    </lineage>
</organism>
<evidence type="ECO:0000256" key="11">
    <source>
        <dbReference type="SAM" id="MobiDB-lite"/>
    </source>
</evidence>
<feature type="region of interest" description="Disordered" evidence="11">
    <location>
        <begin position="422"/>
        <end position="444"/>
    </location>
</feature>
<dbReference type="SUPFAM" id="SSF140984">
    <property type="entry name" value="PTPA-like"/>
    <property type="match status" value="1"/>
</dbReference>
<evidence type="ECO:0000256" key="7">
    <source>
        <dbReference type="ARBA" id="ARBA00023235"/>
    </source>
</evidence>
<dbReference type="GO" id="GO:0000159">
    <property type="term" value="C:protein phosphatase type 2A complex"/>
    <property type="evidence" value="ECO:0007669"/>
    <property type="project" value="TreeGrafter"/>
</dbReference>
<dbReference type="GO" id="GO:0008160">
    <property type="term" value="F:protein tyrosine phosphatase activator activity"/>
    <property type="evidence" value="ECO:0007669"/>
    <property type="project" value="TreeGrafter"/>
</dbReference>
<evidence type="ECO:0000313" key="12">
    <source>
        <dbReference type="Proteomes" id="UP000504637"/>
    </source>
</evidence>
<dbReference type="GO" id="GO:0007052">
    <property type="term" value="P:mitotic spindle organization"/>
    <property type="evidence" value="ECO:0007669"/>
    <property type="project" value="TreeGrafter"/>
</dbReference>
<keyword evidence="7 10" id="KW-0413">Isomerase</keyword>
<name>A0A6J3M8A6_9PEZI</name>
<evidence type="ECO:0000256" key="10">
    <source>
        <dbReference type="RuleBase" id="RU361210"/>
    </source>
</evidence>
<dbReference type="GeneID" id="54364221"/>
<evidence type="ECO:0000256" key="3">
    <source>
        <dbReference type="ARBA" id="ARBA00004496"/>
    </source>
</evidence>
<reference evidence="13" key="3">
    <citation type="submission" date="2025-08" db="UniProtKB">
        <authorList>
            <consortium name="RefSeq"/>
        </authorList>
    </citation>
    <scope>IDENTIFICATION</scope>
    <source>
        <strain evidence="13">CBS 342.82</strain>
    </source>
</reference>
<dbReference type="InterPro" id="IPR004327">
    <property type="entry name" value="Phstyr_phstse_ac"/>
</dbReference>
<dbReference type="GO" id="GO:0005737">
    <property type="term" value="C:cytoplasm"/>
    <property type="evidence" value="ECO:0007669"/>
    <property type="project" value="UniProtKB-SubCell"/>
</dbReference>
<dbReference type="AlphaFoldDB" id="A0A6J3M8A6"/>
<dbReference type="Gene3D" id="1.20.120.1150">
    <property type="match status" value="1"/>
</dbReference>
<gene>
    <name evidence="13" type="ORF">K489DRAFT_388497</name>
</gene>
<dbReference type="PIRSF" id="PIRSF016325">
    <property type="entry name" value="Phstyr_phstse_ac"/>
    <property type="match status" value="1"/>
</dbReference>
<evidence type="ECO:0000256" key="6">
    <source>
        <dbReference type="ARBA" id="ARBA00023110"/>
    </source>
</evidence>
<keyword evidence="8" id="KW-0539">Nucleus</keyword>
<dbReference type="Proteomes" id="UP000504637">
    <property type="component" value="Unplaced"/>
</dbReference>
<evidence type="ECO:0000256" key="1">
    <source>
        <dbReference type="ARBA" id="ARBA00000971"/>
    </source>
</evidence>
<dbReference type="FunFam" id="1.20.120.1150:FF:000003">
    <property type="entry name" value="Serine/threonine-protein phosphatase 2A activator"/>
    <property type="match status" value="1"/>
</dbReference>
<dbReference type="GO" id="GO:0003755">
    <property type="term" value="F:peptidyl-prolyl cis-trans isomerase activity"/>
    <property type="evidence" value="ECO:0007669"/>
    <property type="project" value="UniProtKB-KW"/>
</dbReference>
<comment type="similarity">
    <text evidence="4 10">Belongs to the PTPA-type PPIase family.</text>
</comment>
<dbReference type="PANTHER" id="PTHR10012">
    <property type="entry name" value="SERINE/THREONINE-PROTEIN PHOSPHATASE 2A REGULATORY SUBUNIT B"/>
    <property type="match status" value="1"/>
</dbReference>
<comment type="subcellular location">
    <subcellularLocation>
        <location evidence="3 10">Cytoplasm</location>
    </subcellularLocation>
    <subcellularLocation>
        <location evidence="2">Nucleus</location>
    </subcellularLocation>
</comment>
<evidence type="ECO:0000256" key="2">
    <source>
        <dbReference type="ARBA" id="ARBA00004123"/>
    </source>
</evidence>
<keyword evidence="5 10" id="KW-0963">Cytoplasm</keyword>
<evidence type="ECO:0000256" key="5">
    <source>
        <dbReference type="ARBA" id="ARBA00022490"/>
    </source>
</evidence>
<evidence type="ECO:0000256" key="9">
    <source>
        <dbReference type="ARBA" id="ARBA00025287"/>
    </source>
</evidence>
<dbReference type="RefSeq" id="XP_033460870.1">
    <property type="nucleotide sequence ID" value="XM_033606421.1"/>
</dbReference>
<reference evidence="13" key="2">
    <citation type="submission" date="2020-04" db="EMBL/GenBank/DDBJ databases">
        <authorList>
            <consortium name="NCBI Genome Project"/>
        </authorList>
    </citation>
    <scope>NUCLEOTIDE SEQUENCE</scope>
    <source>
        <strain evidence="13">CBS 342.82</strain>
    </source>
</reference>
<evidence type="ECO:0000313" key="13">
    <source>
        <dbReference type="RefSeq" id="XP_033460870.1"/>
    </source>
</evidence>
<dbReference type="GO" id="GO:0005634">
    <property type="term" value="C:nucleus"/>
    <property type="evidence" value="ECO:0007669"/>
    <property type="project" value="UniProtKB-SubCell"/>
</dbReference>
<evidence type="ECO:0000256" key="8">
    <source>
        <dbReference type="ARBA" id="ARBA00023242"/>
    </source>
</evidence>
<protein>
    <recommendedName>
        <fullName evidence="10">Serine/threonine-protein phosphatase 2A activator</fullName>
        <ecNumber evidence="10">5.2.1.8</ecNumber>
    </recommendedName>
    <alternativeName>
        <fullName evidence="10">Phosphotyrosyl phosphatase activator</fullName>
    </alternativeName>
</protein>
<dbReference type="InterPro" id="IPR043170">
    <property type="entry name" value="PTPA_C_lid"/>
</dbReference>
<dbReference type="InterPro" id="IPR037218">
    <property type="entry name" value="PTPA_sf"/>
</dbReference>
<dbReference type="EC" id="5.2.1.8" evidence="10"/>
<feature type="region of interest" description="Disordered" evidence="11">
    <location>
        <begin position="358"/>
        <end position="384"/>
    </location>
</feature>
<reference evidence="13" key="1">
    <citation type="submission" date="2020-01" db="EMBL/GenBank/DDBJ databases">
        <authorList>
            <consortium name="DOE Joint Genome Institute"/>
            <person name="Haridas S."/>
            <person name="Albert R."/>
            <person name="Binder M."/>
            <person name="Bloem J."/>
            <person name="Labutti K."/>
            <person name="Salamov A."/>
            <person name="Andreopoulos B."/>
            <person name="Baker S.E."/>
            <person name="Barry K."/>
            <person name="Bills G."/>
            <person name="Bluhm B.H."/>
            <person name="Cannon C."/>
            <person name="Castanera R."/>
            <person name="Culley D.E."/>
            <person name="Daum C."/>
            <person name="Ezra D."/>
            <person name="Gonzalez J.B."/>
            <person name="Henrissat B."/>
            <person name="Kuo A."/>
            <person name="Liang C."/>
            <person name="Lipzen A."/>
            <person name="Lutzoni F."/>
            <person name="Magnuson J."/>
            <person name="Mondo S."/>
            <person name="Nolan M."/>
            <person name="Ohm R."/>
            <person name="Pangilinan J."/>
            <person name="Park H.-J."/>
            <person name="Ramirez L."/>
            <person name="Alfaro M."/>
            <person name="Sun H."/>
            <person name="Tritt A."/>
            <person name="Yoshinaga Y."/>
            <person name="Zwiers L.-H."/>
            <person name="Turgeon B.G."/>
            <person name="Goodwin S.B."/>
            <person name="Spatafora J.W."/>
            <person name="Crous P.W."/>
            <person name="Grigoriev I.V."/>
        </authorList>
    </citation>
    <scope>NUCLEOTIDE SEQUENCE</scope>
    <source>
        <strain evidence="13">CBS 342.82</strain>
    </source>
</reference>
<sequence length="444" mass="48666">MSHTLKGSQVSTIDDVSLHVFLTPTKRINDGEDLNLFLASEAYRDITAWILTLNRASFPKLTDTGEIQRLRLDDGSMVLSDGTQNVKSILVKLDGMISHAPPSTGPRRFGNVAFRAWYSLMEESADELLQSLFSPDDILRRNGLCDELKPYLLGAFGSAPRLDYGTGHELSFLALLCCLWKIGTLRSGEERAIVVGIIQPYLALVRRLILTYTLEPAGSHGVWGLDDHSFIPYILGSAQFGPAIDLKVPVGATPVEGSLRGSPSPSVVTNAATVKDLQDSNLYFAAVQFIYDVKKGPFWEHSPVLYDISGIKDGWAKINKGMLKMYAAEVLGKFPVVQHFPFGSLLSWERCSGLEPQPASFHGQQVPTQAPGKNASAAASTGTRAPWASGRSVLSNLETQRFRHPSSYCTYPITSKRGRWARPRLDQRVTPASSDQVSFASPPL</sequence>